<keyword evidence="3 6" id="KW-0378">Hydrolase</keyword>
<dbReference type="PROSITE" id="PS51722">
    <property type="entry name" value="G_TR_2"/>
    <property type="match status" value="1"/>
</dbReference>
<keyword evidence="2 6" id="KW-0547">Nucleotide-binding</keyword>
<dbReference type="PRINTS" id="PR00315">
    <property type="entry name" value="ELONGATNFCT"/>
</dbReference>
<dbReference type="InterPro" id="IPR035654">
    <property type="entry name" value="LepA_IV"/>
</dbReference>
<feature type="binding site" evidence="6">
    <location>
        <begin position="14"/>
        <end position="19"/>
    </location>
    <ligand>
        <name>GTP</name>
        <dbReference type="ChEBI" id="CHEBI:37565"/>
    </ligand>
</feature>
<dbReference type="FunFam" id="2.40.30.10:FF:000015">
    <property type="entry name" value="Translation factor GUF1, mitochondrial"/>
    <property type="match status" value="1"/>
</dbReference>
<dbReference type="FunFam" id="3.40.50.300:FF:000078">
    <property type="entry name" value="Elongation factor 4"/>
    <property type="match status" value="1"/>
</dbReference>
<dbReference type="InterPro" id="IPR038363">
    <property type="entry name" value="LepA_C_sf"/>
</dbReference>
<dbReference type="InterPro" id="IPR006297">
    <property type="entry name" value="EF-4"/>
</dbReference>
<dbReference type="InterPro" id="IPR027417">
    <property type="entry name" value="P-loop_NTPase"/>
</dbReference>
<keyword evidence="6" id="KW-0472">Membrane</keyword>
<name>A0A1F7GVK0_9BACT</name>
<comment type="similarity">
    <text evidence="1 6">Belongs to the TRAFAC class translation factor GTPase superfamily. Classic translation factor GTPase family. LepA subfamily.</text>
</comment>
<dbReference type="PANTHER" id="PTHR43512:SF4">
    <property type="entry name" value="TRANSLATION FACTOR GUF1 HOMOLOG, CHLOROPLASTIC"/>
    <property type="match status" value="1"/>
</dbReference>
<evidence type="ECO:0000313" key="9">
    <source>
        <dbReference type="Proteomes" id="UP000177159"/>
    </source>
</evidence>
<dbReference type="Gene3D" id="2.40.30.10">
    <property type="entry name" value="Translation factors"/>
    <property type="match status" value="1"/>
</dbReference>
<dbReference type="HAMAP" id="MF_00071">
    <property type="entry name" value="LepA"/>
    <property type="match status" value="1"/>
</dbReference>
<dbReference type="InterPro" id="IPR000795">
    <property type="entry name" value="T_Tr_GTP-bd_dom"/>
</dbReference>
<evidence type="ECO:0000256" key="2">
    <source>
        <dbReference type="ARBA" id="ARBA00022741"/>
    </source>
</evidence>
<gene>
    <name evidence="6" type="primary">lepA</name>
    <name evidence="8" type="ORF">A3C24_04420</name>
</gene>
<evidence type="ECO:0000256" key="1">
    <source>
        <dbReference type="ARBA" id="ARBA00005454"/>
    </source>
</evidence>
<dbReference type="SUPFAM" id="SSF50447">
    <property type="entry name" value="Translation proteins"/>
    <property type="match status" value="1"/>
</dbReference>
<evidence type="ECO:0000313" key="8">
    <source>
        <dbReference type="EMBL" id="OGK22834.1"/>
    </source>
</evidence>
<dbReference type="PANTHER" id="PTHR43512">
    <property type="entry name" value="TRANSLATION FACTOR GUF1-RELATED"/>
    <property type="match status" value="1"/>
</dbReference>
<keyword evidence="6" id="KW-1003">Cell membrane</keyword>
<dbReference type="InterPro" id="IPR035647">
    <property type="entry name" value="EFG_III/V"/>
</dbReference>
<dbReference type="Pfam" id="PF00009">
    <property type="entry name" value="GTP_EFTU"/>
    <property type="match status" value="1"/>
</dbReference>
<dbReference type="Pfam" id="PF00679">
    <property type="entry name" value="EFG_C"/>
    <property type="match status" value="1"/>
</dbReference>
<feature type="binding site" evidence="6">
    <location>
        <begin position="126"/>
        <end position="129"/>
    </location>
    <ligand>
        <name>GTP</name>
        <dbReference type="ChEBI" id="CHEBI:37565"/>
    </ligand>
</feature>
<dbReference type="FunFam" id="3.30.70.870:FF:000004">
    <property type="entry name" value="Translation factor GUF1, mitochondrial"/>
    <property type="match status" value="1"/>
</dbReference>
<comment type="catalytic activity">
    <reaction evidence="6">
        <text>GTP + H2O = GDP + phosphate + H(+)</text>
        <dbReference type="Rhea" id="RHEA:19669"/>
        <dbReference type="ChEBI" id="CHEBI:15377"/>
        <dbReference type="ChEBI" id="CHEBI:15378"/>
        <dbReference type="ChEBI" id="CHEBI:37565"/>
        <dbReference type="ChEBI" id="CHEBI:43474"/>
        <dbReference type="ChEBI" id="CHEBI:58189"/>
        <dbReference type="EC" id="3.6.5.n1"/>
    </reaction>
</comment>
<dbReference type="EMBL" id="MFZM01000032">
    <property type="protein sequence ID" value="OGK22834.1"/>
    <property type="molecule type" value="Genomic_DNA"/>
</dbReference>
<dbReference type="SUPFAM" id="SSF52540">
    <property type="entry name" value="P-loop containing nucleoside triphosphate hydrolases"/>
    <property type="match status" value="1"/>
</dbReference>
<sequence length="569" mass="64462">MDNIRNFAIIAHVDHGKSTLADRLLEITGTVEKDKHEEQLLDRNPISRERGITIKLAPVRMQYETYILNLIDTPGHVDFSYEVERTLACVEGVILLVDATQGIQAQTIAHAYKALEQNLVIIPVVNKIDMPNAQIQQTKDDICRFLGITDEEIFEISAKTGQGVEVLLHKVIHTVPPPTSSTSDLRALIFDSYYDPYQGVIAFVRVFDGNITSQLHLRLHATQKKFYSSEVGVFQPELKKTSSLNAGEIGYIITKFKDIHFVHVGDTVLDENNPAGPIEGYKKVKPMVFSSMFPTNPDDYLQVKKALEKLTLNDSALHYEQIYSKSLGSGFRVGFLGLLHADVVQQRLEREYNANIILTAPTVEYKKDERGNFLEPITEVTIVTPPQYTGAVMKLCEESRGVFKTMDNQSQVIVSYEIPLAELISHFFDALKTVTSGYASLQWEFKEYRSADVGRLEIMLNLEPIEEFSEYVVHEKAYERARELVDKLRELIPKQQYEVKIQAKHKGKIIASSRVAPLRKDVTAKLYGGDRTRKDKLLKKQKAGKKKMKQVGSVELPKDVFLKLFKQGS</sequence>
<dbReference type="CDD" id="cd01890">
    <property type="entry name" value="LepA"/>
    <property type="match status" value="1"/>
</dbReference>
<dbReference type="InterPro" id="IPR000640">
    <property type="entry name" value="EFG_V-like"/>
</dbReference>
<dbReference type="GO" id="GO:0043022">
    <property type="term" value="F:ribosome binding"/>
    <property type="evidence" value="ECO:0007669"/>
    <property type="project" value="UniProtKB-UniRule"/>
</dbReference>
<keyword evidence="8" id="KW-0251">Elongation factor</keyword>
<evidence type="ECO:0000256" key="6">
    <source>
        <dbReference type="HAMAP-Rule" id="MF_00071"/>
    </source>
</evidence>
<keyword evidence="4 6" id="KW-0648">Protein biosynthesis</keyword>
<dbReference type="Gene3D" id="3.30.70.240">
    <property type="match status" value="1"/>
</dbReference>
<dbReference type="Pfam" id="PF06421">
    <property type="entry name" value="LepA_C"/>
    <property type="match status" value="1"/>
</dbReference>
<dbReference type="AlphaFoldDB" id="A0A1F7GVK0"/>
<evidence type="ECO:0000256" key="3">
    <source>
        <dbReference type="ARBA" id="ARBA00022801"/>
    </source>
</evidence>
<dbReference type="SUPFAM" id="SSF54980">
    <property type="entry name" value="EF-G C-terminal domain-like"/>
    <property type="match status" value="2"/>
</dbReference>
<keyword evidence="5 6" id="KW-0342">GTP-binding</keyword>
<dbReference type="SMART" id="SM00838">
    <property type="entry name" value="EFG_C"/>
    <property type="match status" value="1"/>
</dbReference>
<dbReference type="NCBIfam" id="TIGR00231">
    <property type="entry name" value="small_GTP"/>
    <property type="match status" value="1"/>
</dbReference>
<dbReference type="InterPro" id="IPR005225">
    <property type="entry name" value="Small_GTP-bd"/>
</dbReference>
<dbReference type="Proteomes" id="UP000177159">
    <property type="component" value="Unassembled WGS sequence"/>
</dbReference>
<dbReference type="Gene3D" id="3.30.70.2570">
    <property type="entry name" value="Elongation factor 4, C-terminal domain"/>
    <property type="match status" value="1"/>
</dbReference>
<evidence type="ECO:0000256" key="4">
    <source>
        <dbReference type="ARBA" id="ARBA00022917"/>
    </source>
</evidence>
<dbReference type="CDD" id="cd03709">
    <property type="entry name" value="lepA_C"/>
    <property type="match status" value="1"/>
</dbReference>
<protein>
    <recommendedName>
        <fullName evidence="6">Elongation factor 4</fullName>
        <shortName evidence="6">EF-4</shortName>
        <ecNumber evidence="6">3.6.5.n1</ecNumber>
    </recommendedName>
    <alternativeName>
        <fullName evidence="6">Ribosomal back-translocase LepA</fullName>
    </alternativeName>
</protein>
<organism evidence="8 9">
    <name type="scientific">Candidatus Roizmanbacteria bacterium RIFCSPHIGHO2_02_FULL_37_24</name>
    <dbReference type="NCBI Taxonomy" id="1802037"/>
    <lineage>
        <taxon>Bacteria</taxon>
        <taxon>Candidatus Roizmaniibacteriota</taxon>
    </lineage>
</organism>
<dbReference type="Gene3D" id="3.40.50.300">
    <property type="entry name" value="P-loop containing nucleotide triphosphate hydrolases"/>
    <property type="match status" value="1"/>
</dbReference>
<dbReference type="GO" id="GO:0003746">
    <property type="term" value="F:translation elongation factor activity"/>
    <property type="evidence" value="ECO:0007669"/>
    <property type="project" value="UniProtKB-UniRule"/>
</dbReference>
<dbReference type="GO" id="GO:0005886">
    <property type="term" value="C:plasma membrane"/>
    <property type="evidence" value="ECO:0007669"/>
    <property type="project" value="UniProtKB-SubCell"/>
</dbReference>
<dbReference type="InterPro" id="IPR009000">
    <property type="entry name" value="Transl_B-barrel_sf"/>
</dbReference>
<feature type="domain" description="Tr-type G" evidence="7">
    <location>
        <begin position="2"/>
        <end position="179"/>
    </location>
</feature>
<comment type="function">
    <text evidence="6">Required for accurate and efficient protein synthesis under certain stress conditions. May act as a fidelity factor of the translation reaction, by catalyzing a one-codon backward translocation of tRNAs on improperly translocated ribosomes. Back-translocation proceeds from a post-translocation (POST) complex to a pre-translocation (PRE) complex, thus giving elongation factor G a second chance to translocate the tRNAs correctly. Binds to ribosomes in a GTP-dependent manner.</text>
</comment>
<proteinExistence type="inferred from homology"/>
<accession>A0A1F7GVK0</accession>
<comment type="caution">
    <text evidence="8">The sequence shown here is derived from an EMBL/GenBank/DDBJ whole genome shotgun (WGS) entry which is preliminary data.</text>
</comment>
<dbReference type="GO" id="GO:0045727">
    <property type="term" value="P:positive regulation of translation"/>
    <property type="evidence" value="ECO:0007669"/>
    <property type="project" value="UniProtKB-UniRule"/>
</dbReference>
<evidence type="ECO:0000256" key="5">
    <source>
        <dbReference type="ARBA" id="ARBA00023134"/>
    </source>
</evidence>
<dbReference type="Gene3D" id="3.30.70.870">
    <property type="entry name" value="Elongation Factor G (Translational Gtpase), domain 3"/>
    <property type="match status" value="1"/>
</dbReference>
<evidence type="ECO:0000259" key="7">
    <source>
        <dbReference type="PROSITE" id="PS51722"/>
    </source>
</evidence>
<dbReference type="GO" id="GO:0005525">
    <property type="term" value="F:GTP binding"/>
    <property type="evidence" value="ECO:0007669"/>
    <property type="project" value="UniProtKB-UniRule"/>
</dbReference>
<dbReference type="GO" id="GO:0003924">
    <property type="term" value="F:GTPase activity"/>
    <property type="evidence" value="ECO:0007669"/>
    <property type="project" value="UniProtKB-UniRule"/>
</dbReference>
<reference evidence="8 9" key="1">
    <citation type="journal article" date="2016" name="Nat. Commun.">
        <title>Thousands of microbial genomes shed light on interconnected biogeochemical processes in an aquifer system.</title>
        <authorList>
            <person name="Anantharaman K."/>
            <person name="Brown C.T."/>
            <person name="Hug L.A."/>
            <person name="Sharon I."/>
            <person name="Castelle C.J."/>
            <person name="Probst A.J."/>
            <person name="Thomas B.C."/>
            <person name="Singh A."/>
            <person name="Wilkins M.J."/>
            <person name="Karaoz U."/>
            <person name="Brodie E.L."/>
            <person name="Williams K.H."/>
            <person name="Hubbard S.S."/>
            <person name="Banfield J.F."/>
        </authorList>
    </citation>
    <scope>NUCLEOTIDE SEQUENCE [LARGE SCALE GENOMIC DNA]</scope>
</reference>
<dbReference type="CDD" id="cd16260">
    <property type="entry name" value="EF4_III"/>
    <property type="match status" value="1"/>
</dbReference>
<dbReference type="EC" id="3.6.5.n1" evidence="6"/>
<dbReference type="NCBIfam" id="TIGR01393">
    <property type="entry name" value="lepA"/>
    <property type="match status" value="1"/>
</dbReference>
<dbReference type="InterPro" id="IPR013842">
    <property type="entry name" value="LepA_CTD"/>
</dbReference>
<comment type="subcellular location">
    <subcellularLocation>
        <location evidence="6">Cell membrane</location>
        <topology evidence="6">Peripheral membrane protein</topology>
        <orientation evidence="6">Cytoplasmic side</orientation>
    </subcellularLocation>
</comment>